<name>A0A6J5RZB6_9CAUD</name>
<dbReference type="EMBL" id="LR797323">
    <property type="protein sequence ID" value="CAB4202573.1"/>
    <property type="molecule type" value="Genomic_DNA"/>
</dbReference>
<evidence type="ECO:0000256" key="1">
    <source>
        <dbReference type="SAM" id="MobiDB-lite"/>
    </source>
</evidence>
<feature type="compositionally biased region" description="Low complexity" evidence="1">
    <location>
        <begin position="12"/>
        <end position="23"/>
    </location>
</feature>
<evidence type="ECO:0000313" key="2">
    <source>
        <dbReference type="EMBL" id="CAB4202573.1"/>
    </source>
</evidence>
<organism evidence="2">
    <name type="scientific">uncultured Caudovirales phage</name>
    <dbReference type="NCBI Taxonomy" id="2100421"/>
    <lineage>
        <taxon>Viruses</taxon>
        <taxon>Duplodnaviria</taxon>
        <taxon>Heunggongvirae</taxon>
        <taxon>Uroviricota</taxon>
        <taxon>Caudoviricetes</taxon>
        <taxon>Peduoviridae</taxon>
        <taxon>Maltschvirus</taxon>
        <taxon>Maltschvirus maltsch</taxon>
    </lineage>
</organism>
<proteinExistence type="predicted"/>
<gene>
    <name evidence="2" type="ORF">UFOVP1369_25</name>
</gene>
<sequence>MTSSSSLYGTVNTQNTQSTNSTSLYGGADTPIPTPAGDLVVRGDLIVLSGNILTTATTGNIFPTNATTINLGLAATTLNIGANTGTTTINNALVADSGDFGNITIGVVDGNTIATTSGDLNLLPTGNNGVNITSGSDGPTLVTRNSAVTTAVRTLSLSAETSLTPAVGFGNTLEWQVEAQPGNTERAGYISVVLDDITAGSEDFSMYFGLMENGAAYTTKMILDSTGNLTTDGDITATGATLGKVTVGLGDNQTITTTTGELRVSSANNAIKLPSVTSIYTDTTGSFGLLNQPTTVNAFLAATALNLGAATGVTNINNDLTIDGTNINLAQDTTFSYSENNNRLNRPSVISTTGNTSGWRVRAPNATTSAAASMSVANTNDASNNKFLSVQATGSTTEPLRIVSGEYIAGVLNASGDSISIRDGTTTYATVNPAGPTVGTDLTTKTYVDGIVASSVTSITGTANQVIASSPTGAVTLSLPQSIGTGNTPTFAGATLGNVTVGVATDNTITTSTGNLVLKSAGGEIDTDTTTILSTNSSSFFLLNSPTTVNAFQGATTLSIGAATGTTNINNDLTIDGDSVILAAGTTIGFNGNNTRANYPTFQSTTGTVTGVRTLAPNATAGSYSQFSTFATNDINNGEFLTLRSTNSTTAPFTINTGKYTAGVVGTSGKSVNFVDNSTLYASVNPSGPTNSTDLTTKSYVDGLIPTVPTYDTNVAPVAGGAELDLRQIIGAGISIVGSTQFIGGTNVTVAETSPNVITISAPDTNTTYTVDATSTTGGANLNLTGSDASTDSVAYLGSGATTVTRTDANTITVSSTDTNTTYTQNISSTTGGANLNLVGSDATTDTVKFANGTGVTVSYTDASTATVAIGQAVATTDDVTFNTVNANITDDNYVLGQLVATRNSAYVAPASPLTTIAGQNGIVVASSSGGAGYGANIAVRYHSGDTTAGIANAASVNFSGASGTNSAPGGAATNQVLGSNAYDGYTAGTSNNYAGTIATINQGAGTTGIVPLQAQGYARQAFTNSTTVTTAVTGASGTGSVATLTFTTQNTAPYVVGQTVTVAGMTPSGYNGTYVLTAATTSSISYANATTGFTSGGTIGTANTVTAAGCGFRVRGFANSTNLSVANRFNFMDLTASAATFKSAAYTFANDVITGSTLTATNYMTLGAGGAVMAAPTTGTYASITPTSATFTNSGISQLIRTGAVAAQTPAVLIRYSRTDQTGPQDGDGVDFRLSVGGTSTTSNFARFDGQYKASGDNEIGMSVSTDSFSADTDRIYVGSRASTKIRATPAGGGTTIDSATFTQLANTFKADSMVLQTAAGVGIASSNIIYGRQYIEAYSTQDQTNPVSNAENLMSFNNTGISNGVSIVTNGTTLSRITFANAGVYNLQFSAQISQTSGGADNAFIWLKKNGTTVANTAGDTRVAGNGDRIMAAWNYVFSAAAGDYYELAWAATDTSVILDYVAAAGVVPAIPSVILTVVPVGA</sequence>
<feature type="region of interest" description="Disordered" evidence="1">
    <location>
        <begin position="1"/>
        <end position="29"/>
    </location>
</feature>
<feature type="compositionally biased region" description="Polar residues" evidence="1">
    <location>
        <begin position="1"/>
        <end position="11"/>
    </location>
</feature>
<reference evidence="2" key="1">
    <citation type="submission" date="2020-05" db="EMBL/GenBank/DDBJ databases">
        <authorList>
            <person name="Chiriac C."/>
            <person name="Salcher M."/>
            <person name="Ghai R."/>
            <person name="Kavagutti S V."/>
        </authorList>
    </citation>
    <scope>NUCLEOTIDE SEQUENCE</scope>
</reference>
<accession>A0A6J5RZB6</accession>
<protein>
    <submittedName>
        <fullName evidence="2">Uncharacterized protein</fullName>
    </submittedName>
</protein>